<dbReference type="HOGENOM" id="CLU_1721073_0_0_11"/>
<reference evidence="2 3" key="1">
    <citation type="journal article" date="2010" name="Stand. Genomic Sci.">
        <title>Complete genome sequence of Segniliparus rotundus type strain (CDC 1076).</title>
        <authorList>
            <person name="Sikorski J."/>
            <person name="Lapidus A."/>
            <person name="Copeland A."/>
            <person name="Misra M."/>
            <person name="Glavina Del Rio T."/>
            <person name="Nolan M."/>
            <person name="Lucas S."/>
            <person name="Chen F."/>
            <person name="Tice H."/>
            <person name="Cheng J.F."/>
            <person name="Jando M."/>
            <person name="Schneider S."/>
            <person name="Bruce D."/>
            <person name="Goodwin L."/>
            <person name="Pitluck S."/>
            <person name="Liolios K."/>
            <person name="Mikhailova N."/>
            <person name="Pati A."/>
            <person name="Ivanova N."/>
            <person name="Mavromatis K."/>
            <person name="Chen A."/>
            <person name="Palaniappan K."/>
            <person name="Chertkov O."/>
            <person name="Land M."/>
            <person name="Hauser L."/>
            <person name="Chang Y.J."/>
            <person name="Jeffries C.D."/>
            <person name="Brettin T."/>
            <person name="Detter J.C."/>
            <person name="Han C."/>
            <person name="Rohde M."/>
            <person name="Goker M."/>
            <person name="Bristow J."/>
            <person name="Eisen J.A."/>
            <person name="Markowitz V."/>
            <person name="Hugenholtz P."/>
            <person name="Kyrpides N.C."/>
            <person name="Klenk H.P."/>
        </authorList>
    </citation>
    <scope>NUCLEOTIDE SEQUENCE [LARGE SCALE GENOMIC DNA]</scope>
    <source>
        <strain evidence="3">ATCC BAA-972 / CDC 1076 / CIP 108378 / DSM 44985 / JCM 13578</strain>
    </source>
</reference>
<protein>
    <submittedName>
        <fullName evidence="2">Uncharacterized protein</fullName>
    </submittedName>
</protein>
<gene>
    <name evidence="2" type="ordered locus">Srot_1554</name>
</gene>
<dbReference type="EMBL" id="CP001958">
    <property type="protein sequence ID" value="ADG98017.1"/>
    <property type="molecule type" value="Genomic_DNA"/>
</dbReference>
<evidence type="ECO:0000313" key="3">
    <source>
        <dbReference type="Proteomes" id="UP000002247"/>
    </source>
</evidence>
<sequence>MAQRGRKKWRGKALLWAVAGMAGYFALVDFCWLLVSSGSLTLALESALASVALVLLFGWPAWLVVWAVALVCGALVLTRVHPRRYVLRRRCFMAAIASGCGACVYAPLALIYGTEAVLSPFSPLCLALVTFAVGLFAARSYYPGRPRPAEQG</sequence>
<organism evidence="2 3">
    <name type="scientific">Segniliparus rotundus (strain ATCC BAA-972 / CDC 1076 / CIP 108378 / DSM 44985 / JCM 13578)</name>
    <dbReference type="NCBI Taxonomy" id="640132"/>
    <lineage>
        <taxon>Bacteria</taxon>
        <taxon>Bacillati</taxon>
        <taxon>Actinomycetota</taxon>
        <taxon>Actinomycetes</taxon>
        <taxon>Mycobacteriales</taxon>
        <taxon>Segniliparaceae</taxon>
        <taxon>Segniliparus</taxon>
    </lineage>
</organism>
<feature type="transmembrane region" description="Helical" evidence="1">
    <location>
        <begin position="47"/>
        <end position="80"/>
    </location>
</feature>
<evidence type="ECO:0000256" key="1">
    <source>
        <dbReference type="SAM" id="Phobius"/>
    </source>
</evidence>
<feature type="transmembrane region" description="Helical" evidence="1">
    <location>
        <begin position="13"/>
        <end position="35"/>
    </location>
</feature>
<dbReference type="OrthoDB" id="9859581at2"/>
<keyword evidence="1" id="KW-0812">Transmembrane</keyword>
<dbReference type="RefSeq" id="WP_013138470.1">
    <property type="nucleotide sequence ID" value="NC_014168.1"/>
</dbReference>
<name>D6Z7T7_SEGRD</name>
<accession>D6Z7T7</accession>
<feature type="transmembrane region" description="Helical" evidence="1">
    <location>
        <begin position="92"/>
        <end position="112"/>
    </location>
</feature>
<dbReference type="STRING" id="640132.Srot_1554"/>
<keyword evidence="3" id="KW-1185">Reference proteome</keyword>
<evidence type="ECO:0000313" key="2">
    <source>
        <dbReference type="EMBL" id="ADG98017.1"/>
    </source>
</evidence>
<keyword evidence="1" id="KW-0472">Membrane</keyword>
<dbReference type="AlphaFoldDB" id="D6Z7T7"/>
<feature type="transmembrane region" description="Helical" evidence="1">
    <location>
        <begin position="118"/>
        <end position="138"/>
    </location>
</feature>
<dbReference type="Proteomes" id="UP000002247">
    <property type="component" value="Chromosome"/>
</dbReference>
<keyword evidence="1" id="KW-1133">Transmembrane helix</keyword>
<dbReference type="KEGG" id="srt:Srot_1554"/>
<proteinExistence type="predicted"/>